<dbReference type="PRINTS" id="PR00455">
    <property type="entry name" value="HTHTETR"/>
</dbReference>
<dbReference type="SUPFAM" id="SSF48498">
    <property type="entry name" value="Tetracyclin repressor-like, C-terminal domain"/>
    <property type="match status" value="1"/>
</dbReference>
<sequence>MVSETLPRSGGRGRTKEAQAAREEAILQAILDLLSEGGYGAVTTDAIAARADVSKATIYRKWTTKSELLIAALGKVIQPIVVPDLGSFRAEVSYFLERRLKQYSEPGVNRMFAGIVGQSVEDEALATTFHSWVTRQMAANVQIIERAKARGEAGDEFSVEALATMIAAPLVYRLVWERRAPDRELMDTLVLCLERAIHPENRTP</sequence>
<dbReference type="PANTHER" id="PTHR30055">
    <property type="entry name" value="HTH-TYPE TRANSCRIPTIONAL REGULATOR RUTR"/>
    <property type="match status" value="1"/>
</dbReference>
<evidence type="ECO:0000256" key="3">
    <source>
        <dbReference type="ARBA" id="ARBA00023163"/>
    </source>
</evidence>
<dbReference type="InterPro" id="IPR050109">
    <property type="entry name" value="HTH-type_TetR-like_transc_reg"/>
</dbReference>
<dbReference type="InterPro" id="IPR001647">
    <property type="entry name" value="HTH_TetR"/>
</dbReference>
<proteinExistence type="predicted"/>
<dbReference type="Gene3D" id="1.10.10.60">
    <property type="entry name" value="Homeodomain-like"/>
    <property type="match status" value="1"/>
</dbReference>
<dbReference type="InterPro" id="IPR009057">
    <property type="entry name" value="Homeodomain-like_sf"/>
</dbReference>
<evidence type="ECO:0000256" key="2">
    <source>
        <dbReference type="ARBA" id="ARBA00023125"/>
    </source>
</evidence>
<keyword evidence="1" id="KW-0805">Transcription regulation</keyword>
<evidence type="ECO:0000259" key="5">
    <source>
        <dbReference type="PROSITE" id="PS50977"/>
    </source>
</evidence>
<dbReference type="Proteomes" id="UP001501004">
    <property type="component" value="Unassembled WGS sequence"/>
</dbReference>
<gene>
    <name evidence="6" type="ORF">GCM10022239_06200</name>
</gene>
<evidence type="ECO:0000313" key="7">
    <source>
        <dbReference type="Proteomes" id="UP001501004"/>
    </source>
</evidence>
<keyword evidence="2 4" id="KW-0238">DNA-binding</keyword>
<dbReference type="Gene3D" id="1.10.357.10">
    <property type="entry name" value="Tetracycline Repressor, domain 2"/>
    <property type="match status" value="1"/>
</dbReference>
<dbReference type="InterPro" id="IPR036271">
    <property type="entry name" value="Tet_transcr_reg_TetR-rel_C_sf"/>
</dbReference>
<comment type="caution">
    <text evidence="6">The sequence shown here is derived from an EMBL/GenBank/DDBJ whole genome shotgun (WGS) entry which is preliminary data.</text>
</comment>
<evidence type="ECO:0000313" key="6">
    <source>
        <dbReference type="EMBL" id="GAA3732570.1"/>
    </source>
</evidence>
<evidence type="ECO:0000256" key="1">
    <source>
        <dbReference type="ARBA" id="ARBA00023015"/>
    </source>
</evidence>
<keyword evidence="7" id="KW-1185">Reference proteome</keyword>
<name>A0ABP7F8N2_9MICO</name>
<dbReference type="PANTHER" id="PTHR30055:SF148">
    <property type="entry name" value="TETR-FAMILY TRANSCRIPTIONAL REGULATOR"/>
    <property type="match status" value="1"/>
</dbReference>
<dbReference type="InterPro" id="IPR011075">
    <property type="entry name" value="TetR_C"/>
</dbReference>
<dbReference type="RefSeq" id="WP_344753609.1">
    <property type="nucleotide sequence ID" value="NZ_BAABAE010000002.1"/>
</dbReference>
<dbReference type="PROSITE" id="PS50977">
    <property type="entry name" value="HTH_TETR_2"/>
    <property type="match status" value="1"/>
</dbReference>
<dbReference type="EMBL" id="BAABAE010000002">
    <property type="protein sequence ID" value="GAA3732570.1"/>
    <property type="molecule type" value="Genomic_DNA"/>
</dbReference>
<organism evidence="6 7">
    <name type="scientific">Leifsonella bigeumensis</name>
    <dbReference type="NCBI Taxonomy" id="433643"/>
    <lineage>
        <taxon>Bacteria</taxon>
        <taxon>Bacillati</taxon>
        <taxon>Actinomycetota</taxon>
        <taxon>Actinomycetes</taxon>
        <taxon>Micrococcales</taxon>
        <taxon>Microbacteriaceae</taxon>
        <taxon>Leifsonella</taxon>
    </lineage>
</organism>
<dbReference type="SUPFAM" id="SSF46689">
    <property type="entry name" value="Homeodomain-like"/>
    <property type="match status" value="1"/>
</dbReference>
<dbReference type="Pfam" id="PF16859">
    <property type="entry name" value="TetR_C_11"/>
    <property type="match status" value="1"/>
</dbReference>
<keyword evidence="3" id="KW-0804">Transcription</keyword>
<evidence type="ECO:0000256" key="4">
    <source>
        <dbReference type="PROSITE-ProRule" id="PRU00335"/>
    </source>
</evidence>
<accession>A0ABP7F8N2</accession>
<dbReference type="Pfam" id="PF00440">
    <property type="entry name" value="TetR_N"/>
    <property type="match status" value="1"/>
</dbReference>
<feature type="domain" description="HTH tetR-type" evidence="5">
    <location>
        <begin position="20"/>
        <end position="80"/>
    </location>
</feature>
<reference evidence="7" key="1">
    <citation type="journal article" date="2019" name="Int. J. Syst. Evol. Microbiol.">
        <title>The Global Catalogue of Microorganisms (GCM) 10K type strain sequencing project: providing services to taxonomists for standard genome sequencing and annotation.</title>
        <authorList>
            <consortium name="The Broad Institute Genomics Platform"/>
            <consortium name="The Broad Institute Genome Sequencing Center for Infectious Disease"/>
            <person name="Wu L."/>
            <person name="Ma J."/>
        </authorList>
    </citation>
    <scope>NUCLEOTIDE SEQUENCE [LARGE SCALE GENOMIC DNA]</scope>
    <source>
        <strain evidence="7">JCM 16949</strain>
    </source>
</reference>
<protein>
    <submittedName>
        <fullName evidence="6">TetR/AcrR family transcriptional regulator</fullName>
    </submittedName>
</protein>
<feature type="DNA-binding region" description="H-T-H motif" evidence="4">
    <location>
        <begin position="43"/>
        <end position="62"/>
    </location>
</feature>